<reference evidence="2" key="1">
    <citation type="submission" date="2022-07" db="EMBL/GenBank/DDBJ databases">
        <title>Genome analysis of Parmales, a sister group of diatoms, reveals the evolutionary specialization of diatoms from phago-mixotrophs to photoautotrophs.</title>
        <authorList>
            <person name="Ban H."/>
            <person name="Sato S."/>
            <person name="Yoshikawa S."/>
            <person name="Kazumasa Y."/>
            <person name="Nakamura Y."/>
            <person name="Ichinomiya M."/>
            <person name="Saitoh K."/>
            <person name="Sato N."/>
            <person name="Blanc-Mathieu R."/>
            <person name="Endo H."/>
            <person name="Kuwata A."/>
            <person name="Ogata H."/>
        </authorList>
    </citation>
    <scope>NUCLEOTIDE SEQUENCE</scope>
</reference>
<feature type="domain" description="Methyltransferase" evidence="1">
    <location>
        <begin position="53"/>
        <end position="103"/>
    </location>
</feature>
<evidence type="ECO:0000259" key="1">
    <source>
        <dbReference type="Pfam" id="PF13679"/>
    </source>
</evidence>
<name>A0A9W6ZA80_9STRA</name>
<dbReference type="AlphaFoldDB" id="A0A9W6ZA80"/>
<dbReference type="PROSITE" id="PS51257">
    <property type="entry name" value="PROKAR_LIPOPROTEIN"/>
    <property type="match status" value="1"/>
</dbReference>
<dbReference type="InterPro" id="IPR025714">
    <property type="entry name" value="Methyltranfer_dom"/>
</dbReference>
<sequence>MFGAAKKNEASPPPPIEVHDMCCGHGFTGMLFAACSPTLDVRVKLFDKTCPPSHLLIREAVERAAPHVKVIGVHACGSLTDAILQYAISNSATSIAVMPCCYTGTNPQAPYGLKRVFGSSWSSDIARSYLLSSNDYHTDFSSIPSLITPMNRIIVAERR</sequence>
<dbReference type="OrthoDB" id="42613at2759"/>
<dbReference type="Proteomes" id="UP001165082">
    <property type="component" value="Unassembled WGS sequence"/>
</dbReference>
<keyword evidence="3" id="KW-1185">Reference proteome</keyword>
<comment type="caution">
    <text evidence="2">The sequence shown here is derived from an EMBL/GenBank/DDBJ whole genome shotgun (WGS) entry which is preliminary data.</text>
</comment>
<dbReference type="Pfam" id="PF13679">
    <property type="entry name" value="Methyltransf_32"/>
    <property type="match status" value="1"/>
</dbReference>
<accession>A0A9W6ZA80</accession>
<protein>
    <recommendedName>
        <fullName evidence="1">Methyltransferase domain-containing protein</fullName>
    </recommendedName>
</protein>
<gene>
    <name evidence="2" type="ORF">TrRE_jg4162</name>
</gene>
<dbReference type="EMBL" id="BRXZ01005544">
    <property type="protein sequence ID" value="GMH46420.1"/>
    <property type="molecule type" value="Genomic_DNA"/>
</dbReference>
<evidence type="ECO:0000313" key="2">
    <source>
        <dbReference type="EMBL" id="GMH46420.1"/>
    </source>
</evidence>
<evidence type="ECO:0000313" key="3">
    <source>
        <dbReference type="Proteomes" id="UP001165082"/>
    </source>
</evidence>
<proteinExistence type="predicted"/>
<organism evidence="2 3">
    <name type="scientific">Triparma retinervis</name>
    <dbReference type="NCBI Taxonomy" id="2557542"/>
    <lineage>
        <taxon>Eukaryota</taxon>
        <taxon>Sar</taxon>
        <taxon>Stramenopiles</taxon>
        <taxon>Ochrophyta</taxon>
        <taxon>Bolidophyceae</taxon>
        <taxon>Parmales</taxon>
        <taxon>Triparmaceae</taxon>
        <taxon>Triparma</taxon>
    </lineage>
</organism>